<evidence type="ECO:0000256" key="9">
    <source>
        <dbReference type="SAM" id="Phobius"/>
    </source>
</evidence>
<keyword evidence="5 9" id="KW-0812">Transmembrane</keyword>
<dbReference type="PROSITE" id="PS00093">
    <property type="entry name" value="N4_MTASE"/>
    <property type="match status" value="1"/>
</dbReference>
<protein>
    <submittedName>
        <fullName evidence="10">MFS transporter</fullName>
    </submittedName>
</protein>
<dbReference type="InterPro" id="IPR017985">
    <property type="entry name" value="MeTrfase_CN4_CS"/>
</dbReference>
<dbReference type="Pfam" id="PF07690">
    <property type="entry name" value="MFS_1"/>
    <property type="match status" value="1"/>
</dbReference>
<feature type="transmembrane region" description="Helical" evidence="9">
    <location>
        <begin position="66"/>
        <end position="93"/>
    </location>
</feature>
<evidence type="ECO:0000256" key="2">
    <source>
        <dbReference type="ARBA" id="ARBA00022603"/>
    </source>
</evidence>
<evidence type="ECO:0000256" key="1">
    <source>
        <dbReference type="ARBA" id="ARBA00004141"/>
    </source>
</evidence>
<dbReference type="GO" id="GO:0022857">
    <property type="term" value="F:transmembrane transporter activity"/>
    <property type="evidence" value="ECO:0007669"/>
    <property type="project" value="InterPro"/>
</dbReference>
<reference evidence="10" key="1">
    <citation type="submission" date="2022-11" db="EMBL/GenBank/DDBJ databases">
        <authorList>
            <person name="Petersen C."/>
        </authorList>
    </citation>
    <scope>NUCLEOTIDE SEQUENCE</scope>
    <source>
        <strain evidence="10">IBT 29864</strain>
    </source>
</reference>
<dbReference type="Proteomes" id="UP001147782">
    <property type="component" value="Unassembled WGS sequence"/>
</dbReference>
<evidence type="ECO:0000256" key="3">
    <source>
        <dbReference type="ARBA" id="ARBA00022679"/>
    </source>
</evidence>
<dbReference type="InterPro" id="IPR005829">
    <property type="entry name" value="Sugar_transporter_CS"/>
</dbReference>
<dbReference type="AlphaFoldDB" id="A0A9W9V8S5"/>
<evidence type="ECO:0000256" key="4">
    <source>
        <dbReference type="ARBA" id="ARBA00022691"/>
    </source>
</evidence>
<dbReference type="EMBL" id="JAPZBS010000005">
    <property type="protein sequence ID" value="KAJ5370511.1"/>
    <property type="molecule type" value="Genomic_DNA"/>
</dbReference>
<dbReference type="RefSeq" id="XP_056554945.1">
    <property type="nucleotide sequence ID" value="XM_056699532.1"/>
</dbReference>
<evidence type="ECO:0000313" key="11">
    <source>
        <dbReference type="Proteomes" id="UP001147782"/>
    </source>
</evidence>
<sequence>MANIKDLSIVEHNEDVTKPLPAAGDHVMGTVRMTRDNEVYLIPIPTADPQAHVLLDPLNLPMWRKILIVTLLSTFSAISLSLISGFGGLLGFYAEEYADAGINNADITGLMTYPSAFMGAANLIAIPMSLAIGRRPVMLFSTILLVVGSVLCACAKNYRQHLAFRFILGLAAGQSEALVGMITQEIHFLHERGRALMIQSAIQIVFSTVYVIFASPIAGAIGPSNWYYLAAGLSGVQFILALIFLPETKYKRPLSAYQHGSLHEWHMGSEEEEELPPVTQSERAPLDFERYSPRTWRSDLRLLSASPEWDQAIAALKSIIALFLFPNVFWAFCLAGATLGINIAIGTAYNKVVTSPPYNWPSSSASYANTGQIFVSLIGFPLFGYGSDKFVSWRAKHNKGVHEPETRLVVLILPISIGILSCILFGEAGSHPDRFSWFAVVFANAGYYFTFIGSYIASATYLLDAYPGKAGPIFVIICALRGFIGFGTSFGMDQFIETAGYDGAFGGYAGVTAGCGAAGVVVYLFGKRIRAFTGKWAAPK</sequence>
<dbReference type="GO" id="GO:0032259">
    <property type="term" value="P:methylation"/>
    <property type="evidence" value="ECO:0007669"/>
    <property type="project" value="UniProtKB-KW"/>
</dbReference>
<feature type="transmembrane region" description="Helical" evidence="9">
    <location>
        <begin position="113"/>
        <end position="132"/>
    </location>
</feature>
<name>A0A9W9V8S5_9EURO</name>
<evidence type="ECO:0000256" key="6">
    <source>
        <dbReference type="ARBA" id="ARBA00022747"/>
    </source>
</evidence>
<proteinExistence type="predicted"/>
<feature type="transmembrane region" description="Helical" evidence="9">
    <location>
        <begin position="408"/>
        <end position="426"/>
    </location>
</feature>
<dbReference type="Gene3D" id="1.20.1250.20">
    <property type="entry name" value="MFS general substrate transporter like domains"/>
    <property type="match status" value="1"/>
</dbReference>
<keyword evidence="11" id="KW-1185">Reference proteome</keyword>
<dbReference type="GeneID" id="81438711"/>
<dbReference type="GO" id="GO:0015667">
    <property type="term" value="F:site-specific DNA-methyltransferase (cytosine-N4-specific) activity"/>
    <property type="evidence" value="ECO:0007669"/>
    <property type="project" value="InterPro"/>
</dbReference>
<evidence type="ECO:0000256" key="7">
    <source>
        <dbReference type="ARBA" id="ARBA00022989"/>
    </source>
</evidence>
<feature type="transmembrane region" description="Helical" evidence="9">
    <location>
        <begin position="226"/>
        <end position="245"/>
    </location>
</feature>
<feature type="transmembrane region" description="Helical" evidence="9">
    <location>
        <begin position="470"/>
        <end position="492"/>
    </location>
</feature>
<keyword evidence="4" id="KW-0949">S-adenosyl-L-methionine</keyword>
<dbReference type="GO" id="GO:0003677">
    <property type="term" value="F:DNA binding"/>
    <property type="evidence" value="ECO:0007669"/>
    <property type="project" value="InterPro"/>
</dbReference>
<dbReference type="PROSITE" id="PS00217">
    <property type="entry name" value="SUGAR_TRANSPORT_2"/>
    <property type="match status" value="1"/>
</dbReference>
<dbReference type="GO" id="GO:0005886">
    <property type="term" value="C:plasma membrane"/>
    <property type="evidence" value="ECO:0007669"/>
    <property type="project" value="TreeGrafter"/>
</dbReference>
<gene>
    <name evidence="10" type="ORF">N7496_006603</name>
</gene>
<keyword evidence="8 9" id="KW-0472">Membrane</keyword>
<dbReference type="OrthoDB" id="268400at2759"/>
<dbReference type="InterPro" id="IPR036259">
    <property type="entry name" value="MFS_trans_sf"/>
</dbReference>
<organism evidence="10 11">
    <name type="scientific">Penicillium cataractarum</name>
    <dbReference type="NCBI Taxonomy" id="2100454"/>
    <lineage>
        <taxon>Eukaryota</taxon>
        <taxon>Fungi</taxon>
        <taxon>Dikarya</taxon>
        <taxon>Ascomycota</taxon>
        <taxon>Pezizomycotina</taxon>
        <taxon>Eurotiomycetes</taxon>
        <taxon>Eurotiomycetidae</taxon>
        <taxon>Eurotiales</taxon>
        <taxon>Aspergillaceae</taxon>
        <taxon>Penicillium</taxon>
    </lineage>
</organism>
<feature type="transmembrane region" description="Helical" evidence="9">
    <location>
        <begin position="365"/>
        <end position="387"/>
    </location>
</feature>
<keyword evidence="3" id="KW-0808">Transferase</keyword>
<reference evidence="10" key="2">
    <citation type="journal article" date="2023" name="IMA Fungus">
        <title>Comparative genomic study of the Penicillium genus elucidates a diverse pangenome and 15 lateral gene transfer events.</title>
        <authorList>
            <person name="Petersen C."/>
            <person name="Sorensen T."/>
            <person name="Nielsen M.R."/>
            <person name="Sondergaard T.E."/>
            <person name="Sorensen J.L."/>
            <person name="Fitzpatrick D.A."/>
            <person name="Frisvad J.C."/>
            <person name="Nielsen K.L."/>
        </authorList>
    </citation>
    <scope>NUCLEOTIDE SEQUENCE</scope>
    <source>
        <strain evidence="10">IBT 29864</strain>
    </source>
</reference>
<feature type="transmembrane region" description="Helical" evidence="9">
    <location>
        <begin position="139"/>
        <end position="158"/>
    </location>
</feature>
<dbReference type="SUPFAM" id="SSF103473">
    <property type="entry name" value="MFS general substrate transporter"/>
    <property type="match status" value="1"/>
</dbReference>
<keyword evidence="2" id="KW-0489">Methyltransferase</keyword>
<feature type="transmembrane region" description="Helical" evidence="9">
    <location>
        <begin position="438"/>
        <end position="463"/>
    </location>
</feature>
<dbReference type="PANTHER" id="PTHR23502">
    <property type="entry name" value="MAJOR FACILITATOR SUPERFAMILY"/>
    <property type="match status" value="1"/>
</dbReference>
<comment type="caution">
    <text evidence="10">The sequence shown here is derived from an EMBL/GenBank/DDBJ whole genome shotgun (WGS) entry which is preliminary data.</text>
</comment>
<dbReference type="InterPro" id="IPR011701">
    <property type="entry name" value="MFS"/>
</dbReference>
<feature type="transmembrane region" description="Helical" evidence="9">
    <location>
        <begin position="195"/>
        <end position="214"/>
    </location>
</feature>
<dbReference type="PANTHER" id="PTHR23502:SF164">
    <property type="entry name" value="MAJOR FACILITATOR SUPERFAMILY (MFS) PROFILE DOMAIN-CONTAINING PROTEIN"/>
    <property type="match status" value="1"/>
</dbReference>
<accession>A0A9W9V8S5</accession>
<dbReference type="GO" id="GO:0009307">
    <property type="term" value="P:DNA restriction-modification system"/>
    <property type="evidence" value="ECO:0007669"/>
    <property type="project" value="UniProtKB-KW"/>
</dbReference>
<comment type="subcellular location">
    <subcellularLocation>
        <location evidence="1">Membrane</location>
        <topology evidence="1">Multi-pass membrane protein</topology>
    </subcellularLocation>
</comment>
<feature type="transmembrane region" description="Helical" evidence="9">
    <location>
        <begin position="504"/>
        <end position="525"/>
    </location>
</feature>
<keyword evidence="6" id="KW-0680">Restriction system</keyword>
<feature type="transmembrane region" description="Helical" evidence="9">
    <location>
        <begin position="319"/>
        <end position="345"/>
    </location>
</feature>
<evidence type="ECO:0000313" key="10">
    <source>
        <dbReference type="EMBL" id="KAJ5370511.1"/>
    </source>
</evidence>
<keyword evidence="7 9" id="KW-1133">Transmembrane helix</keyword>
<evidence type="ECO:0000256" key="5">
    <source>
        <dbReference type="ARBA" id="ARBA00022692"/>
    </source>
</evidence>
<evidence type="ECO:0000256" key="8">
    <source>
        <dbReference type="ARBA" id="ARBA00023136"/>
    </source>
</evidence>